<sequence length="157" mass="17048">MAQSAGRVPPMPSAGYGKAFLVGGSAVLAGLSGVWMMMLRNKKRQELAGTNPNFEQVIARVSKPVDPDNFPLRNDRFSEIPPARPRTEHNSGHSTHKNFRQSPQYLEYGAAGRRMVPPPQRAATDGTGRAYTKSPAFVDNYNKTTRPPKAIPAAASS</sequence>
<evidence type="ECO:0000313" key="4">
    <source>
        <dbReference type="Proteomes" id="UP000521872"/>
    </source>
</evidence>
<accession>A0A8H4VSQ6</accession>
<evidence type="ECO:0000313" key="3">
    <source>
        <dbReference type="EMBL" id="KAF4618629.1"/>
    </source>
</evidence>
<evidence type="ECO:0000256" key="2">
    <source>
        <dbReference type="SAM" id="Phobius"/>
    </source>
</evidence>
<keyword evidence="2" id="KW-1133">Transmembrane helix</keyword>
<gene>
    <name evidence="3" type="ORF">D9613_010104</name>
</gene>
<keyword evidence="2" id="KW-0812">Transmembrane</keyword>
<organism evidence="3 4">
    <name type="scientific">Agrocybe pediades</name>
    <dbReference type="NCBI Taxonomy" id="84607"/>
    <lineage>
        <taxon>Eukaryota</taxon>
        <taxon>Fungi</taxon>
        <taxon>Dikarya</taxon>
        <taxon>Basidiomycota</taxon>
        <taxon>Agaricomycotina</taxon>
        <taxon>Agaricomycetes</taxon>
        <taxon>Agaricomycetidae</taxon>
        <taxon>Agaricales</taxon>
        <taxon>Agaricineae</taxon>
        <taxon>Strophariaceae</taxon>
        <taxon>Agrocybe</taxon>
    </lineage>
</organism>
<feature type="region of interest" description="Disordered" evidence="1">
    <location>
        <begin position="64"/>
        <end position="157"/>
    </location>
</feature>
<dbReference type="Proteomes" id="UP000521872">
    <property type="component" value="Unassembled WGS sequence"/>
</dbReference>
<evidence type="ECO:0000256" key="1">
    <source>
        <dbReference type="SAM" id="MobiDB-lite"/>
    </source>
</evidence>
<protein>
    <submittedName>
        <fullName evidence="3">Uncharacterized protein</fullName>
    </submittedName>
</protein>
<keyword evidence="2" id="KW-0472">Membrane</keyword>
<reference evidence="3 4" key="1">
    <citation type="submission" date="2019-12" db="EMBL/GenBank/DDBJ databases">
        <authorList>
            <person name="Floudas D."/>
            <person name="Bentzer J."/>
            <person name="Ahren D."/>
            <person name="Johansson T."/>
            <person name="Persson P."/>
            <person name="Tunlid A."/>
        </authorList>
    </citation>
    <scope>NUCLEOTIDE SEQUENCE [LARGE SCALE GENOMIC DNA]</scope>
    <source>
        <strain evidence="3 4">CBS 102.39</strain>
    </source>
</reference>
<name>A0A8H4VSQ6_9AGAR</name>
<comment type="caution">
    <text evidence="3">The sequence shown here is derived from an EMBL/GenBank/DDBJ whole genome shotgun (WGS) entry which is preliminary data.</text>
</comment>
<proteinExistence type="predicted"/>
<feature type="transmembrane region" description="Helical" evidence="2">
    <location>
        <begin position="20"/>
        <end position="39"/>
    </location>
</feature>
<dbReference type="AlphaFoldDB" id="A0A8H4VSQ6"/>
<keyword evidence="4" id="KW-1185">Reference proteome</keyword>
<dbReference type="EMBL" id="JAACJL010000017">
    <property type="protein sequence ID" value="KAF4618629.1"/>
    <property type="molecule type" value="Genomic_DNA"/>
</dbReference>